<keyword evidence="3" id="KW-0067">ATP-binding</keyword>
<gene>
    <name evidence="5" type="ORF">BOX15_Mlig001106g4</name>
</gene>
<dbReference type="PROSITE" id="PS01036">
    <property type="entry name" value="HSP70_3"/>
    <property type="match status" value="1"/>
</dbReference>
<comment type="similarity">
    <text evidence="1">Belongs to the heat shock protein 70 family.</text>
</comment>
<organism evidence="5 6">
    <name type="scientific">Macrostomum lignano</name>
    <dbReference type="NCBI Taxonomy" id="282301"/>
    <lineage>
        <taxon>Eukaryota</taxon>
        <taxon>Metazoa</taxon>
        <taxon>Spiralia</taxon>
        <taxon>Lophotrochozoa</taxon>
        <taxon>Platyhelminthes</taxon>
        <taxon>Rhabditophora</taxon>
        <taxon>Macrostomorpha</taxon>
        <taxon>Macrostomida</taxon>
        <taxon>Macrostomidae</taxon>
        <taxon>Macrostomum</taxon>
    </lineage>
</organism>
<feature type="compositionally biased region" description="Basic residues" evidence="4">
    <location>
        <begin position="39"/>
        <end position="53"/>
    </location>
</feature>
<dbReference type="InterPro" id="IPR013126">
    <property type="entry name" value="Hsp_70_fam"/>
</dbReference>
<dbReference type="GO" id="GO:0140662">
    <property type="term" value="F:ATP-dependent protein folding chaperone"/>
    <property type="evidence" value="ECO:0007669"/>
    <property type="project" value="InterPro"/>
</dbReference>
<keyword evidence="6" id="KW-1185">Reference proteome</keyword>
<dbReference type="FunFam" id="3.90.640.10:FF:000003">
    <property type="entry name" value="Molecular chaperone DnaK"/>
    <property type="match status" value="1"/>
</dbReference>
<evidence type="ECO:0000256" key="2">
    <source>
        <dbReference type="ARBA" id="ARBA00022741"/>
    </source>
</evidence>
<dbReference type="Gene3D" id="3.90.640.10">
    <property type="entry name" value="Actin, Chain A, domain 4"/>
    <property type="match status" value="1"/>
</dbReference>
<dbReference type="STRING" id="282301.A0A267E677"/>
<dbReference type="SUPFAM" id="SSF53067">
    <property type="entry name" value="Actin-like ATPase domain"/>
    <property type="match status" value="1"/>
</dbReference>
<comment type="caution">
    <text evidence="5">The sequence shown here is derived from an EMBL/GenBank/DDBJ whole genome shotgun (WGS) entry which is preliminary data.</text>
</comment>
<evidence type="ECO:0000256" key="1">
    <source>
        <dbReference type="ARBA" id="ARBA00007381"/>
    </source>
</evidence>
<sequence length="257" mass="28708">MPSDRPRRTLAPSPASTCCASSTSPRRHRLRPRQEGGRRASHPRVRPGRRHLRCLSADHRQRRVRGDRHQRRHSPGRRGLRPARHPLLCGSVQEEDRQGLVQGPARHPEAAREVEKAKRALSSAHTARVEVESLIDGEDFSESLTRAKFEELNADLFKSTIVPVSKVLKDANLKKEDITEVVLVGGSTRIPKVQQLVKDYFNGKAPHTGINPDEAIAYGPPSRPACWQETTAPANSCCLTSARSRWAWRSKAASWPS</sequence>
<dbReference type="Pfam" id="PF00012">
    <property type="entry name" value="HSP70"/>
    <property type="match status" value="1"/>
</dbReference>
<evidence type="ECO:0000256" key="3">
    <source>
        <dbReference type="ARBA" id="ARBA00022840"/>
    </source>
</evidence>
<evidence type="ECO:0000256" key="4">
    <source>
        <dbReference type="SAM" id="MobiDB-lite"/>
    </source>
</evidence>
<dbReference type="OrthoDB" id="6281481at2759"/>
<feature type="compositionally biased region" description="Basic residues" evidence="4">
    <location>
        <begin position="60"/>
        <end position="84"/>
    </location>
</feature>
<dbReference type="PRINTS" id="PR00301">
    <property type="entry name" value="HEATSHOCK70"/>
</dbReference>
<feature type="region of interest" description="Disordered" evidence="4">
    <location>
        <begin position="1"/>
        <end position="86"/>
    </location>
</feature>
<feature type="compositionally biased region" description="Low complexity" evidence="4">
    <location>
        <begin position="11"/>
        <end position="24"/>
    </location>
</feature>
<dbReference type="GO" id="GO:0005524">
    <property type="term" value="F:ATP binding"/>
    <property type="evidence" value="ECO:0007669"/>
    <property type="project" value="UniProtKB-KW"/>
</dbReference>
<dbReference type="PANTHER" id="PTHR19375">
    <property type="entry name" value="HEAT SHOCK PROTEIN 70KDA"/>
    <property type="match status" value="1"/>
</dbReference>
<dbReference type="InterPro" id="IPR018181">
    <property type="entry name" value="Heat_shock_70_CS"/>
</dbReference>
<keyword evidence="2" id="KW-0547">Nucleotide-binding</keyword>
<reference evidence="5 6" key="1">
    <citation type="submission" date="2017-06" db="EMBL/GenBank/DDBJ databases">
        <title>A platform for efficient transgenesis in Macrostomum lignano, a flatworm model organism for stem cell research.</title>
        <authorList>
            <person name="Berezikov E."/>
        </authorList>
    </citation>
    <scope>NUCLEOTIDE SEQUENCE [LARGE SCALE GENOMIC DNA]</scope>
    <source>
        <strain evidence="5">DV1</strain>
        <tissue evidence="5">Whole organism</tissue>
    </source>
</reference>
<dbReference type="EMBL" id="NIVC01002547">
    <property type="protein sequence ID" value="PAA57008.1"/>
    <property type="molecule type" value="Genomic_DNA"/>
</dbReference>
<accession>A0A267E677</accession>
<dbReference type="Gene3D" id="3.30.420.40">
    <property type="match status" value="1"/>
</dbReference>
<dbReference type="Proteomes" id="UP000215902">
    <property type="component" value="Unassembled WGS sequence"/>
</dbReference>
<evidence type="ECO:0000313" key="5">
    <source>
        <dbReference type="EMBL" id="PAA57008.1"/>
    </source>
</evidence>
<proteinExistence type="inferred from homology"/>
<dbReference type="InterPro" id="IPR043129">
    <property type="entry name" value="ATPase_NBD"/>
</dbReference>
<dbReference type="AlphaFoldDB" id="A0A267E677"/>
<name>A0A267E677_9PLAT</name>
<evidence type="ECO:0000313" key="6">
    <source>
        <dbReference type="Proteomes" id="UP000215902"/>
    </source>
</evidence>
<protein>
    <submittedName>
        <fullName evidence="5">Uncharacterized protein</fullName>
    </submittedName>
</protein>